<dbReference type="GO" id="GO:0017038">
    <property type="term" value="P:protein import"/>
    <property type="evidence" value="ECO:0007669"/>
    <property type="project" value="TreeGrafter"/>
</dbReference>
<feature type="chain" id="PRO_5001578491" evidence="9">
    <location>
        <begin position="26"/>
        <end position="466"/>
    </location>
</feature>
<dbReference type="PANTHER" id="PTHR30625">
    <property type="entry name" value="PROTEIN TOLQ"/>
    <property type="match status" value="1"/>
</dbReference>
<reference evidence="11 12" key="1">
    <citation type="journal article" date="2014" name="Antonie Van Leeuwenhoek">
        <title>Hyphomonas beringensis sp. nov. and Hyphomonas chukchiensis sp. nov., isolated from surface seawater of the Bering Sea and Chukchi Sea.</title>
        <authorList>
            <person name="Li C."/>
            <person name="Lai Q."/>
            <person name="Li G."/>
            <person name="Dong C."/>
            <person name="Wang J."/>
            <person name="Liao Y."/>
            <person name="Shao Z."/>
        </authorList>
    </citation>
    <scope>NUCLEOTIDE SEQUENCE [LARGE SCALE GENOMIC DNA]</scope>
    <source>
        <strain evidence="11 12">SCH89</strain>
    </source>
</reference>
<feature type="transmembrane region" description="Helical" evidence="8">
    <location>
        <begin position="372"/>
        <end position="400"/>
    </location>
</feature>
<keyword evidence="9" id="KW-0732">Signal</keyword>
<name>A0A059G3G5_9PROT</name>
<keyword evidence="6" id="KW-0653">Protein transport</keyword>
<keyword evidence="3 8" id="KW-0812">Transmembrane</keyword>
<sequence>MFKFKSSLKALGAATLLGLSSVTLAAPADAQATLKSVLDSIKRDSNEMSAADQARLREFQQDKNAQEAKMTEARGALATVEAKGRALGAEFDANEAELSALEGQVSEQAGDFQELLGQFRTAAGETMPEIANSFASFNYPDRVESIAQVAEARTLPTRSQLENLPKAMLQEMIAQSEVKTFTAVVDGIGPDGSNAEAELMRVGVFTAATTQGKKFVEVKKGDDGDTFLQAFKQQPAGSYSSAMGSLINAGPDQLVRAPVDPSKGNLFGILGDLPKFADRLKQGGSVGAVIAVLAVIGILIGLYKIFTLFTMGGAMRKTAKTRQAGTGNPLARVFEAYETNKNADIETLELKLDEQILRESPRIERFNDIIKVFAAVAPLLGLLGTVIGMIITFTTITIYGAGDPKLMAGGISVALMTTVFGLVAAIPLLLIHAVASSMARGNQQILDEQAAGLVAEKAESTRGVMA</sequence>
<evidence type="ECO:0000313" key="12">
    <source>
        <dbReference type="Proteomes" id="UP000024942"/>
    </source>
</evidence>
<evidence type="ECO:0000256" key="2">
    <source>
        <dbReference type="ARBA" id="ARBA00022475"/>
    </source>
</evidence>
<keyword evidence="5 8" id="KW-0472">Membrane</keyword>
<evidence type="ECO:0000256" key="5">
    <source>
        <dbReference type="ARBA" id="ARBA00023136"/>
    </source>
</evidence>
<accession>A0A059G3G5</accession>
<evidence type="ECO:0000256" key="4">
    <source>
        <dbReference type="ARBA" id="ARBA00022989"/>
    </source>
</evidence>
<feature type="signal peptide" evidence="9">
    <location>
        <begin position="1"/>
        <end position="25"/>
    </location>
</feature>
<feature type="transmembrane region" description="Helical" evidence="8">
    <location>
        <begin position="406"/>
        <end position="431"/>
    </location>
</feature>
<dbReference type="PANTHER" id="PTHR30625:SF11">
    <property type="entry name" value="MOTA_TOLQ_EXBB PROTON CHANNEL DOMAIN-CONTAINING PROTEIN"/>
    <property type="match status" value="1"/>
</dbReference>
<dbReference type="Pfam" id="PF01618">
    <property type="entry name" value="MotA_ExbB"/>
    <property type="match status" value="1"/>
</dbReference>
<evidence type="ECO:0000256" key="8">
    <source>
        <dbReference type="SAM" id="Phobius"/>
    </source>
</evidence>
<keyword evidence="4 8" id="KW-1133">Transmembrane helix</keyword>
<feature type="transmembrane region" description="Helical" evidence="8">
    <location>
        <begin position="286"/>
        <end position="306"/>
    </location>
</feature>
<evidence type="ECO:0000256" key="9">
    <source>
        <dbReference type="SAM" id="SignalP"/>
    </source>
</evidence>
<evidence type="ECO:0000259" key="10">
    <source>
        <dbReference type="Pfam" id="PF01618"/>
    </source>
</evidence>
<dbReference type="eggNOG" id="COG0811">
    <property type="taxonomic scope" value="Bacteria"/>
</dbReference>
<comment type="caution">
    <text evidence="11">The sequence shown here is derived from an EMBL/GenBank/DDBJ whole genome shotgun (WGS) entry which is preliminary data.</text>
</comment>
<gene>
    <name evidence="11" type="ORF">HOC_15862</name>
</gene>
<dbReference type="OrthoDB" id="4045at2"/>
<dbReference type="RefSeq" id="WP_035540385.1">
    <property type="nucleotide sequence ID" value="NZ_ARYL01000030.1"/>
</dbReference>
<protein>
    <submittedName>
        <fullName evidence="11">MotA/TolQ/ExbB proton channel family protein</fullName>
    </submittedName>
</protein>
<dbReference type="AlphaFoldDB" id="A0A059G3G5"/>
<dbReference type="InterPro" id="IPR017270">
    <property type="entry name" value="MotA/TolQ/ExbB-rel"/>
</dbReference>
<dbReference type="PATRIC" id="fig|1280953.3.peg.3182"/>
<evidence type="ECO:0000256" key="7">
    <source>
        <dbReference type="SAM" id="Coils"/>
    </source>
</evidence>
<proteinExistence type="inferred from homology"/>
<comment type="subcellular location">
    <subcellularLocation>
        <location evidence="1">Cell membrane</location>
        <topology evidence="1">Multi-pass membrane protein</topology>
    </subcellularLocation>
    <subcellularLocation>
        <location evidence="6">Membrane</location>
        <topology evidence="6">Multi-pass membrane protein</topology>
    </subcellularLocation>
</comment>
<dbReference type="InterPro" id="IPR050790">
    <property type="entry name" value="ExbB/TolQ_transport"/>
</dbReference>
<feature type="coiled-coil region" evidence="7">
    <location>
        <begin position="56"/>
        <end position="83"/>
    </location>
</feature>
<keyword evidence="2" id="KW-1003">Cell membrane</keyword>
<evidence type="ECO:0000313" key="11">
    <source>
        <dbReference type="EMBL" id="KDA01346.1"/>
    </source>
</evidence>
<comment type="similarity">
    <text evidence="6">Belongs to the exbB/tolQ family.</text>
</comment>
<dbReference type="EMBL" id="ARYL01000030">
    <property type="protein sequence ID" value="KDA01346.1"/>
    <property type="molecule type" value="Genomic_DNA"/>
</dbReference>
<dbReference type="Proteomes" id="UP000024942">
    <property type="component" value="Unassembled WGS sequence"/>
</dbReference>
<evidence type="ECO:0000256" key="6">
    <source>
        <dbReference type="RuleBase" id="RU004057"/>
    </source>
</evidence>
<evidence type="ECO:0000256" key="3">
    <source>
        <dbReference type="ARBA" id="ARBA00022692"/>
    </source>
</evidence>
<feature type="domain" description="MotA/TolQ/ExbB proton channel" evidence="10">
    <location>
        <begin position="330"/>
        <end position="441"/>
    </location>
</feature>
<dbReference type="InterPro" id="IPR002898">
    <property type="entry name" value="MotA_ExbB_proton_chnl"/>
</dbReference>
<dbReference type="GO" id="GO:0005886">
    <property type="term" value="C:plasma membrane"/>
    <property type="evidence" value="ECO:0007669"/>
    <property type="project" value="UniProtKB-SubCell"/>
</dbReference>
<dbReference type="STRING" id="1280953.HOC_15862"/>
<keyword evidence="12" id="KW-1185">Reference proteome</keyword>
<keyword evidence="7" id="KW-0175">Coiled coil</keyword>
<dbReference type="PIRSF" id="PIRSF037714">
    <property type="entry name" value="TolR"/>
    <property type="match status" value="1"/>
</dbReference>
<evidence type="ECO:0000256" key="1">
    <source>
        <dbReference type="ARBA" id="ARBA00004651"/>
    </source>
</evidence>
<keyword evidence="6" id="KW-0813">Transport</keyword>
<organism evidence="11 12">
    <name type="scientific">Hyphomonas oceanitis SCH89</name>
    <dbReference type="NCBI Taxonomy" id="1280953"/>
    <lineage>
        <taxon>Bacteria</taxon>
        <taxon>Pseudomonadati</taxon>
        <taxon>Pseudomonadota</taxon>
        <taxon>Alphaproteobacteria</taxon>
        <taxon>Hyphomonadales</taxon>
        <taxon>Hyphomonadaceae</taxon>
        <taxon>Hyphomonas</taxon>
    </lineage>
</organism>